<proteinExistence type="predicted"/>
<gene>
    <name evidence="1" type="ORF">HNQ61_001659</name>
</gene>
<dbReference type="EMBL" id="JACHIA010000003">
    <property type="protein sequence ID" value="MBB6070042.1"/>
    <property type="molecule type" value="Genomic_DNA"/>
</dbReference>
<dbReference type="AlphaFoldDB" id="A0A841GR45"/>
<evidence type="ECO:0000313" key="1">
    <source>
        <dbReference type="EMBL" id="MBB6070042.1"/>
    </source>
</evidence>
<dbReference type="RefSeq" id="WP_170039757.1">
    <property type="nucleotide sequence ID" value="NZ_JABDTL010000002.1"/>
</dbReference>
<organism evidence="1 2">
    <name type="scientific">Longimicrobium terrae</name>
    <dbReference type="NCBI Taxonomy" id="1639882"/>
    <lineage>
        <taxon>Bacteria</taxon>
        <taxon>Pseudomonadati</taxon>
        <taxon>Gemmatimonadota</taxon>
        <taxon>Longimicrobiia</taxon>
        <taxon>Longimicrobiales</taxon>
        <taxon>Longimicrobiaceae</taxon>
        <taxon>Longimicrobium</taxon>
    </lineage>
</organism>
<dbReference type="Proteomes" id="UP000582837">
    <property type="component" value="Unassembled WGS sequence"/>
</dbReference>
<accession>A0A841GR45</accession>
<sequence>MSGTGPGSRAGVSAGGSLSYPTAKILLYLAELAARDGGYRLLGVRGWVDPSEIERQTRIWGAAELMRLQARRGRVLAHDARPPGEGRPLWLYRIAQVGVDSLAESVNVWPAGVGDPIPGGDPCVFLREGPLRAWEALVLASKLGGSAVGEWVPGEPEWRTARELNGLLTDEDAAPGAWTRCFWSEDLRWLVSHAFAEQQIVDRTHVYRLTCVGAALRPLEWRDARR</sequence>
<name>A0A841GR45_9BACT</name>
<comment type="caution">
    <text evidence="1">The sequence shown here is derived from an EMBL/GenBank/DDBJ whole genome shotgun (WGS) entry which is preliminary data.</text>
</comment>
<reference evidence="1 2" key="1">
    <citation type="submission" date="2020-08" db="EMBL/GenBank/DDBJ databases">
        <title>Genomic Encyclopedia of Type Strains, Phase IV (KMG-IV): sequencing the most valuable type-strain genomes for metagenomic binning, comparative biology and taxonomic classification.</title>
        <authorList>
            <person name="Goeker M."/>
        </authorList>
    </citation>
    <scope>NUCLEOTIDE SEQUENCE [LARGE SCALE GENOMIC DNA]</scope>
    <source>
        <strain evidence="1 2">DSM 29007</strain>
    </source>
</reference>
<protein>
    <submittedName>
        <fullName evidence="1">Uncharacterized protein</fullName>
    </submittedName>
</protein>
<keyword evidence="2" id="KW-1185">Reference proteome</keyword>
<evidence type="ECO:0000313" key="2">
    <source>
        <dbReference type="Proteomes" id="UP000582837"/>
    </source>
</evidence>